<name>N6W7X3_9GAMM</name>
<feature type="transmembrane region" description="Helical" evidence="1">
    <location>
        <begin position="7"/>
        <end position="27"/>
    </location>
</feature>
<evidence type="ECO:0000256" key="1">
    <source>
        <dbReference type="SAM" id="Phobius"/>
    </source>
</evidence>
<dbReference type="STRING" id="626887.J057_13431"/>
<proteinExistence type="predicted"/>
<sequence length="71" mass="7631">MEKVLGFANTALLVAVLALISTVLVTYPFAEHLSMSAQIAAHIGTLLFATLVKLSYILRLISLKALGRPVH</sequence>
<dbReference type="OrthoDB" id="6371106at2"/>
<keyword evidence="1" id="KW-0812">Transmembrane</keyword>
<keyword evidence="1" id="KW-0472">Membrane</keyword>
<dbReference type="PATRIC" id="fig|626887.3.peg.2689"/>
<dbReference type="eggNOG" id="ENOG5033CQU">
    <property type="taxonomic scope" value="Bacteria"/>
</dbReference>
<feature type="transmembrane region" description="Helical" evidence="1">
    <location>
        <begin position="39"/>
        <end position="58"/>
    </location>
</feature>
<protein>
    <submittedName>
        <fullName evidence="2">Uncharacterized protein</fullName>
    </submittedName>
</protein>
<keyword evidence="3" id="KW-1185">Reference proteome</keyword>
<keyword evidence="1" id="KW-1133">Transmembrane helix</keyword>
<evidence type="ECO:0000313" key="2">
    <source>
        <dbReference type="EMBL" id="ENO16359.1"/>
    </source>
</evidence>
<dbReference type="RefSeq" id="WP_004580644.1">
    <property type="nucleotide sequence ID" value="NZ_AP028878.1"/>
</dbReference>
<dbReference type="HOGENOM" id="CLU_177880_0_1_6"/>
<organism evidence="2 3">
    <name type="scientific">Marinobacter nanhaiticus D15-8W</name>
    <dbReference type="NCBI Taxonomy" id="626887"/>
    <lineage>
        <taxon>Bacteria</taxon>
        <taxon>Pseudomonadati</taxon>
        <taxon>Pseudomonadota</taxon>
        <taxon>Gammaproteobacteria</taxon>
        <taxon>Pseudomonadales</taxon>
        <taxon>Marinobacteraceae</taxon>
        <taxon>Marinobacter</taxon>
    </lineage>
</organism>
<evidence type="ECO:0000313" key="3">
    <source>
        <dbReference type="Proteomes" id="UP000013165"/>
    </source>
</evidence>
<gene>
    <name evidence="2" type="ORF">J057_13431</name>
</gene>
<dbReference type="EMBL" id="APLQ01000011">
    <property type="protein sequence ID" value="ENO16359.1"/>
    <property type="molecule type" value="Genomic_DNA"/>
</dbReference>
<dbReference type="Proteomes" id="UP000013165">
    <property type="component" value="Unassembled WGS sequence"/>
</dbReference>
<comment type="caution">
    <text evidence="2">The sequence shown here is derived from an EMBL/GenBank/DDBJ whole genome shotgun (WGS) entry which is preliminary data.</text>
</comment>
<accession>N6W7X3</accession>
<reference evidence="2 3" key="1">
    <citation type="journal article" date="2013" name="Genome Announc.">
        <title>Genome Sequence of the Polycyclic Aromatic Hydrocarbon-Degrading Bacterium Strain Marinobacter nanhaiticus D15-8WT.</title>
        <authorList>
            <person name="Cui Z."/>
            <person name="Gao W."/>
            <person name="Li Q."/>
            <person name="Xu G."/>
            <person name="Zheng L."/>
        </authorList>
    </citation>
    <scope>NUCLEOTIDE SEQUENCE [LARGE SCALE GENOMIC DNA]</scope>
    <source>
        <strain evidence="2 3">D15-8W</strain>
    </source>
</reference>
<dbReference type="AlphaFoldDB" id="N6W7X3"/>